<proteinExistence type="predicted"/>
<reference evidence="1 2" key="1">
    <citation type="submission" date="2007-06" db="EMBL/GenBank/DDBJ databases">
        <authorList>
            <person name="Shimkets L."/>
            <person name="Ferriera S."/>
            <person name="Johnson J."/>
            <person name="Kravitz S."/>
            <person name="Beeson K."/>
            <person name="Sutton G."/>
            <person name="Rogers Y.-H."/>
            <person name="Friedman R."/>
            <person name="Frazier M."/>
            <person name="Venter J.C."/>
        </authorList>
    </citation>
    <scope>NUCLEOTIDE SEQUENCE [LARGE SCALE GENOMIC DNA]</scope>
    <source>
        <strain evidence="1 2">SIR-1</strain>
    </source>
</reference>
<comment type="caution">
    <text evidence="1">The sequence shown here is derived from an EMBL/GenBank/DDBJ whole genome shotgun (WGS) entry which is preliminary data.</text>
</comment>
<evidence type="ECO:0000313" key="2">
    <source>
        <dbReference type="Proteomes" id="UP000005801"/>
    </source>
</evidence>
<dbReference type="RefSeq" id="WP_006976759.1">
    <property type="nucleotide sequence ID" value="NZ_ABCS01000150.1"/>
</dbReference>
<sequence>MSSVILMFTLLAPTFEDAASELSQPETTEPYSDAIARMLAKYDAEYEVEQALERFNTGLY</sequence>
<organism evidence="1 2">
    <name type="scientific">Plesiocystis pacifica SIR-1</name>
    <dbReference type="NCBI Taxonomy" id="391625"/>
    <lineage>
        <taxon>Bacteria</taxon>
        <taxon>Pseudomonadati</taxon>
        <taxon>Myxococcota</taxon>
        <taxon>Polyangia</taxon>
        <taxon>Nannocystales</taxon>
        <taxon>Nannocystaceae</taxon>
        <taxon>Plesiocystis</taxon>
    </lineage>
</organism>
<dbReference type="Proteomes" id="UP000005801">
    <property type="component" value="Unassembled WGS sequence"/>
</dbReference>
<dbReference type="EMBL" id="ABCS01000150">
    <property type="protein sequence ID" value="EDM74081.1"/>
    <property type="molecule type" value="Genomic_DNA"/>
</dbReference>
<evidence type="ECO:0000313" key="1">
    <source>
        <dbReference type="EMBL" id="EDM74081.1"/>
    </source>
</evidence>
<gene>
    <name evidence="1" type="ORF">PPSIR1_10195</name>
</gene>
<dbReference type="AlphaFoldDB" id="A6GJ73"/>
<keyword evidence="2" id="KW-1185">Reference proteome</keyword>
<protein>
    <submittedName>
        <fullName evidence="1">Uncharacterized protein</fullName>
    </submittedName>
</protein>
<dbReference type="OrthoDB" id="5525505at2"/>
<name>A6GJ73_9BACT</name>
<accession>A6GJ73</accession>